<feature type="coiled-coil region" evidence="1">
    <location>
        <begin position="50"/>
        <end position="77"/>
    </location>
</feature>
<protein>
    <submittedName>
        <fullName evidence="2">Uncharacterized protein</fullName>
    </submittedName>
</protein>
<keyword evidence="1" id="KW-0175">Coiled coil</keyword>
<sequence>MARREEFYTQFHRILLLARGITQDEPGNIPRLLSSVQNLPDLPDVEVEALRNSNHSKDEFLEKLKALSEECNHVEELSETNFAARDALCKAIETLEKPPVTIDIPLADGEDLPDTIYTLHQRTIWAIMRCRQSKRAQAWTDPAWFLCKKFFFVRCDAKQAEAVTCTHKLSHTLYQGKLLVSKGTGDETIPSGLEPVHHMSADKTTTAVVTSGGVFFWTWHFDISQIKQGSVETRPLPLPPCKPHKWHTSVSGVFVVGRGLIVLETTDSRHILFHQSAVAVTWLPLNLGPIGKIWNYAVRDQDIIFVGKYGCAVGSISLPLADQMESSEIKFNFIDTSFDDAISIGVNGLLLLRDGEVYIVTPKPEYWPLGSGVIQLHIGTARQLALPEGTTRLLCSGSAVIASTPSGSYVVGNSMLKRFGFTFPTGWLSSWRQVEPCGSVVQRVWGWVSLLMETRDGQLMSQGATVDPRRVRAFGNPWICWDL</sequence>
<evidence type="ECO:0000313" key="2">
    <source>
        <dbReference type="EMBL" id="KAG9392319.1"/>
    </source>
</evidence>
<organism evidence="2 3">
    <name type="scientific">Carpediemonas membranifera</name>
    <dbReference type="NCBI Taxonomy" id="201153"/>
    <lineage>
        <taxon>Eukaryota</taxon>
        <taxon>Metamonada</taxon>
        <taxon>Carpediemonas-like organisms</taxon>
        <taxon>Carpediemonas</taxon>
    </lineage>
</organism>
<dbReference type="EMBL" id="JAHDYR010000038">
    <property type="protein sequence ID" value="KAG9392319.1"/>
    <property type="molecule type" value="Genomic_DNA"/>
</dbReference>
<accession>A0A8J6DYJ0</accession>
<name>A0A8J6DYJ0_9EUKA</name>
<dbReference type="Proteomes" id="UP000717585">
    <property type="component" value="Unassembled WGS sequence"/>
</dbReference>
<evidence type="ECO:0000256" key="1">
    <source>
        <dbReference type="SAM" id="Coils"/>
    </source>
</evidence>
<evidence type="ECO:0000313" key="3">
    <source>
        <dbReference type="Proteomes" id="UP000717585"/>
    </source>
</evidence>
<proteinExistence type="predicted"/>
<dbReference type="AlphaFoldDB" id="A0A8J6DYJ0"/>
<keyword evidence="3" id="KW-1185">Reference proteome</keyword>
<comment type="caution">
    <text evidence="2">The sequence shown here is derived from an EMBL/GenBank/DDBJ whole genome shotgun (WGS) entry which is preliminary data.</text>
</comment>
<reference evidence="2" key="1">
    <citation type="submission" date="2021-05" db="EMBL/GenBank/DDBJ databases">
        <title>A free-living protist that lacks canonical eukaryotic 1 DNA replication and segregation systems.</title>
        <authorList>
            <person name="Salas-Leiva D.E."/>
            <person name="Tromer E.C."/>
            <person name="Curtis B.A."/>
            <person name="Jerlstrom-Hultqvist J."/>
            <person name="Kolisko M."/>
            <person name="Yi Z."/>
            <person name="Salas-Leiva J.S."/>
            <person name="Gallot-Lavallee L."/>
            <person name="Kops G.J.P.L."/>
            <person name="Archibald J.M."/>
            <person name="Simpson A.G.B."/>
            <person name="Roger A.J."/>
        </authorList>
    </citation>
    <scope>NUCLEOTIDE SEQUENCE</scope>
    <source>
        <strain evidence="2">BICM</strain>
    </source>
</reference>
<gene>
    <name evidence="2" type="ORF">J8273_5308</name>
</gene>